<dbReference type="OrthoDB" id="72963at2"/>
<name>A0A136A1P3_9ALTE</name>
<evidence type="ECO:0000313" key="3">
    <source>
        <dbReference type="Proteomes" id="UP000070299"/>
    </source>
</evidence>
<feature type="transmembrane region" description="Helical" evidence="1">
    <location>
        <begin position="5"/>
        <end position="21"/>
    </location>
</feature>
<sequence length="155" mass="17593">MQYQIVVVLVATAAIMGSYILGYTPPFVGITFGIVSLIAFYYYAKDKKAAVNGDWRVSENTLHILALCCGWPGALIAQTTLRHKTKKLGFRVVFWFTLLVNVSAFAWLHSSQGNAHLRNVSHDIRRFTLAQTQSTNIMLVTDFLTHYRPKRSYVY</sequence>
<dbReference type="Pfam" id="PF06961">
    <property type="entry name" value="DUF1294"/>
    <property type="match status" value="1"/>
</dbReference>
<dbReference type="EMBL" id="LSNE01000005">
    <property type="protein sequence ID" value="KXI29168.1"/>
    <property type="molecule type" value="Genomic_DNA"/>
</dbReference>
<evidence type="ECO:0000313" key="2">
    <source>
        <dbReference type="EMBL" id="KXI29168.1"/>
    </source>
</evidence>
<dbReference type="Proteomes" id="UP000070299">
    <property type="component" value="Unassembled WGS sequence"/>
</dbReference>
<dbReference type="InterPro" id="IPR010718">
    <property type="entry name" value="DUF1294"/>
</dbReference>
<feature type="transmembrane region" description="Helical" evidence="1">
    <location>
        <begin position="27"/>
        <end position="44"/>
    </location>
</feature>
<keyword evidence="1" id="KW-0472">Membrane</keyword>
<evidence type="ECO:0000256" key="1">
    <source>
        <dbReference type="SAM" id="Phobius"/>
    </source>
</evidence>
<feature type="transmembrane region" description="Helical" evidence="1">
    <location>
        <begin position="88"/>
        <end position="108"/>
    </location>
</feature>
<organism evidence="2 3">
    <name type="scientific">Paraglaciecola hydrolytica</name>
    <dbReference type="NCBI Taxonomy" id="1799789"/>
    <lineage>
        <taxon>Bacteria</taxon>
        <taxon>Pseudomonadati</taxon>
        <taxon>Pseudomonadota</taxon>
        <taxon>Gammaproteobacteria</taxon>
        <taxon>Alteromonadales</taxon>
        <taxon>Alteromonadaceae</taxon>
        <taxon>Paraglaciecola</taxon>
    </lineage>
</organism>
<proteinExistence type="predicted"/>
<accession>A0A136A1P3</accession>
<keyword evidence="1" id="KW-1133">Transmembrane helix</keyword>
<reference evidence="3" key="1">
    <citation type="submission" date="2016-02" db="EMBL/GenBank/DDBJ databases">
        <authorList>
            <person name="Schultz-Johansen M."/>
            <person name="Glaring M.A."/>
            <person name="Bech P.K."/>
            <person name="Stougaard P."/>
        </authorList>
    </citation>
    <scope>NUCLEOTIDE SEQUENCE [LARGE SCALE GENOMIC DNA]</scope>
    <source>
        <strain evidence="3">S66</strain>
    </source>
</reference>
<dbReference type="RefSeq" id="WP_068376269.1">
    <property type="nucleotide sequence ID" value="NZ_LSNE01000005.1"/>
</dbReference>
<gene>
    <name evidence="2" type="ORF">AX660_13535</name>
</gene>
<evidence type="ECO:0008006" key="4">
    <source>
        <dbReference type="Google" id="ProtNLM"/>
    </source>
</evidence>
<protein>
    <recommendedName>
        <fullName evidence="4">Cold-shock protein</fullName>
    </recommendedName>
</protein>
<keyword evidence="1" id="KW-0812">Transmembrane</keyword>
<comment type="caution">
    <text evidence="2">The sequence shown here is derived from an EMBL/GenBank/DDBJ whole genome shotgun (WGS) entry which is preliminary data.</text>
</comment>
<dbReference type="AlphaFoldDB" id="A0A136A1P3"/>
<keyword evidence="3" id="KW-1185">Reference proteome</keyword>
<dbReference type="STRING" id="1799789.AX660_13535"/>